<reference evidence="1" key="1">
    <citation type="submission" date="2021-01" db="EMBL/GenBank/DDBJ databases">
        <authorList>
            <person name="Zahm M."/>
            <person name="Roques C."/>
            <person name="Cabau C."/>
            <person name="Klopp C."/>
            <person name="Donnadieu C."/>
            <person name="Jouanno E."/>
            <person name="Lampietro C."/>
            <person name="Louis A."/>
            <person name="Herpin A."/>
            <person name="Echchiki A."/>
            <person name="Berthelot C."/>
            <person name="Parey E."/>
            <person name="Roest-Crollius H."/>
            <person name="Braasch I."/>
            <person name="Postlethwait J."/>
            <person name="Bobe J."/>
            <person name="Montfort J."/>
            <person name="Bouchez O."/>
            <person name="Begum T."/>
            <person name="Mejri S."/>
            <person name="Adams A."/>
            <person name="Chen W.-J."/>
            <person name="Guiguen Y."/>
        </authorList>
    </citation>
    <scope>NUCLEOTIDE SEQUENCE</scope>
    <source>
        <strain evidence="1">YG-15Mar2019-1</strain>
        <tissue evidence="1">Brain</tissue>
    </source>
</reference>
<gene>
    <name evidence="1" type="ORF">MATL_G00224590</name>
</gene>
<organism evidence="1 2">
    <name type="scientific">Megalops atlanticus</name>
    <name type="common">Tarpon</name>
    <name type="synonym">Clupea gigantea</name>
    <dbReference type="NCBI Taxonomy" id="7932"/>
    <lineage>
        <taxon>Eukaryota</taxon>
        <taxon>Metazoa</taxon>
        <taxon>Chordata</taxon>
        <taxon>Craniata</taxon>
        <taxon>Vertebrata</taxon>
        <taxon>Euteleostomi</taxon>
        <taxon>Actinopterygii</taxon>
        <taxon>Neopterygii</taxon>
        <taxon>Teleostei</taxon>
        <taxon>Elopiformes</taxon>
        <taxon>Megalopidae</taxon>
        <taxon>Megalops</taxon>
    </lineage>
</organism>
<protein>
    <submittedName>
        <fullName evidence="1">Uncharacterized protein</fullName>
    </submittedName>
</protein>
<dbReference type="Proteomes" id="UP001046870">
    <property type="component" value="Chromosome 20"/>
</dbReference>
<keyword evidence="2" id="KW-1185">Reference proteome</keyword>
<sequence>MNQYQDNRLHRLQVKRGLEPCNFFLNEKRTRGGPTEHGSIAEDSMIFWLETELLSPIFSPLCSIPSSQPSLTSYPPSPRSPLLAQTGCCVCQKRVRQLRSALPHV</sequence>
<dbReference type="AlphaFoldDB" id="A0A9D3SX42"/>
<proteinExistence type="predicted"/>
<dbReference type="EMBL" id="JAFDVH010000020">
    <property type="protein sequence ID" value="KAG7458809.1"/>
    <property type="molecule type" value="Genomic_DNA"/>
</dbReference>
<name>A0A9D3SX42_MEGAT</name>
<accession>A0A9D3SX42</accession>
<comment type="caution">
    <text evidence="1">The sequence shown here is derived from an EMBL/GenBank/DDBJ whole genome shotgun (WGS) entry which is preliminary data.</text>
</comment>
<evidence type="ECO:0000313" key="2">
    <source>
        <dbReference type="Proteomes" id="UP001046870"/>
    </source>
</evidence>
<evidence type="ECO:0000313" key="1">
    <source>
        <dbReference type="EMBL" id="KAG7458809.1"/>
    </source>
</evidence>